<dbReference type="Gene3D" id="3.40.30.10">
    <property type="entry name" value="Glutaredoxin"/>
    <property type="match status" value="1"/>
</dbReference>
<evidence type="ECO:0000256" key="1">
    <source>
        <dbReference type="SAM" id="SignalP"/>
    </source>
</evidence>
<sequence>MAGWLLASVLGLGLVWSHASAEGRAATPPSRLPEHFLRTPGTWTLFVLLHPRCPCSRATLTELAKLLDRDGARVATRVFVWAPRQAPPGFERAELWARAESLPGVEVVADVDGAVARELGVSTSGQVVLYSPDGVARFSGGITPARGHEGDSAGARAIRDLLHAEAPSTGTAPVFGCALQTPSTSFR</sequence>
<comment type="caution">
    <text evidence="2">The sequence shown here is derived from an EMBL/GenBank/DDBJ whole genome shotgun (WGS) entry which is preliminary data.</text>
</comment>
<dbReference type="SUPFAM" id="SSF52833">
    <property type="entry name" value="Thioredoxin-like"/>
    <property type="match status" value="1"/>
</dbReference>
<dbReference type="RefSeq" id="WP_207057281.1">
    <property type="nucleotide sequence ID" value="NZ_JAFIMU010000013.1"/>
</dbReference>
<dbReference type="InterPro" id="IPR036249">
    <property type="entry name" value="Thioredoxin-like_sf"/>
</dbReference>
<keyword evidence="3" id="KW-1185">Reference proteome</keyword>
<organism evidence="2 3">
    <name type="scientific">Corallococcus macrosporus</name>
    <dbReference type="NCBI Taxonomy" id="35"/>
    <lineage>
        <taxon>Bacteria</taxon>
        <taxon>Pseudomonadati</taxon>
        <taxon>Myxococcota</taxon>
        <taxon>Myxococcia</taxon>
        <taxon>Myxococcales</taxon>
        <taxon>Cystobacterineae</taxon>
        <taxon>Myxococcaceae</taxon>
        <taxon>Corallococcus</taxon>
    </lineage>
</organism>
<proteinExistence type="predicted"/>
<evidence type="ECO:0000313" key="3">
    <source>
        <dbReference type="Proteomes" id="UP000664052"/>
    </source>
</evidence>
<evidence type="ECO:0000313" key="2">
    <source>
        <dbReference type="EMBL" id="MBN8232749.1"/>
    </source>
</evidence>
<protein>
    <submittedName>
        <fullName evidence="2">RedB protein</fullName>
    </submittedName>
</protein>
<accession>A0ABS3DN29</accession>
<dbReference type="Proteomes" id="UP000664052">
    <property type="component" value="Unassembled WGS sequence"/>
</dbReference>
<feature type="chain" id="PRO_5046543309" evidence="1">
    <location>
        <begin position="22"/>
        <end position="187"/>
    </location>
</feature>
<keyword evidence="1" id="KW-0732">Signal</keyword>
<gene>
    <name evidence="2" type="ORF">JYK02_35050</name>
</gene>
<reference evidence="2 3" key="1">
    <citation type="submission" date="2021-02" db="EMBL/GenBank/DDBJ databases">
        <title>De Novo genome assembly of isolated myxobacteria.</title>
        <authorList>
            <person name="Stevens D.C."/>
        </authorList>
    </citation>
    <scope>NUCLEOTIDE SEQUENCE [LARGE SCALE GENOMIC DNA]</scope>
    <source>
        <strain evidence="2 3">ATCC 29039</strain>
    </source>
</reference>
<feature type="signal peptide" evidence="1">
    <location>
        <begin position="1"/>
        <end position="21"/>
    </location>
</feature>
<name>A0ABS3DN29_9BACT</name>
<dbReference type="EMBL" id="JAFIMU010000013">
    <property type="protein sequence ID" value="MBN8232749.1"/>
    <property type="molecule type" value="Genomic_DNA"/>
</dbReference>